<proteinExistence type="predicted"/>
<feature type="domain" description="Glutaminase A N-terminal" evidence="3">
    <location>
        <begin position="101"/>
        <end position="332"/>
    </location>
</feature>
<dbReference type="InterPro" id="IPR008928">
    <property type="entry name" value="6-hairpin_glycosidase_sf"/>
</dbReference>
<dbReference type="PANTHER" id="PTHR31987">
    <property type="entry name" value="GLUTAMINASE A-RELATED"/>
    <property type="match status" value="1"/>
</dbReference>
<feature type="chain" id="PRO_5007864021" description="DUF1793-domain-containing protein" evidence="1">
    <location>
        <begin position="19"/>
        <end position="704"/>
    </location>
</feature>
<keyword evidence="1" id="KW-0732">Signal</keyword>
<dbReference type="InterPro" id="IPR052743">
    <property type="entry name" value="Glutaminase_GtaA"/>
</dbReference>
<dbReference type="STRING" id="1314783.A0A165PJC1"/>
<evidence type="ECO:0000313" key="4">
    <source>
        <dbReference type="EMBL" id="KZT68279.1"/>
    </source>
</evidence>
<gene>
    <name evidence="4" type="ORF">DAEQUDRAFT_337808</name>
</gene>
<dbReference type="EMBL" id="KV429068">
    <property type="protein sequence ID" value="KZT68279.1"/>
    <property type="molecule type" value="Genomic_DNA"/>
</dbReference>
<dbReference type="GO" id="GO:0003824">
    <property type="term" value="F:catalytic activity"/>
    <property type="evidence" value="ECO:0007669"/>
    <property type="project" value="UniProtKB-ARBA"/>
</dbReference>
<evidence type="ECO:0000313" key="5">
    <source>
        <dbReference type="Proteomes" id="UP000076727"/>
    </source>
</evidence>
<dbReference type="Proteomes" id="UP000076727">
    <property type="component" value="Unassembled WGS sequence"/>
</dbReference>
<feature type="domain" description="Glutaminase A central" evidence="2">
    <location>
        <begin position="448"/>
        <end position="689"/>
    </location>
</feature>
<dbReference type="SUPFAM" id="SSF48208">
    <property type="entry name" value="Six-hairpin glycosidases"/>
    <property type="match status" value="1"/>
</dbReference>
<dbReference type="Pfam" id="PF17168">
    <property type="entry name" value="DUF5127"/>
    <property type="match status" value="1"/>
</dbReference>
<organism evidence="4 5">
    <name type="scientific">Daedalea quercina L-15889</name>
    <dbReference type="NCBI Taxonomy" id="1314783"/>
    <lineage>
        <taxon>Eukaryota</taxon>
        <taxon>Fungi</taxon>
        <taxon>Dikarya</taxon>
        <taxon>Basidiomycota</taxon>
        <taxon>Agaricomycotina</taxon>
        <taxon>Agaricomycetes</taxon>
        <taxon>Polyporales</taxon>
        <taxon>Fomitopsis</taxon>
    </lineage>
</organism>
<sequence>MIFSAALYLLSLLAVTRSQMQIQTFWPAAAPLAVHSPYLNVWQTAISTNDYPIFWNGSVLGWVGFIRVDGSTYRWLGNNYDMSGSVGAVGCNVTFTEVTPTRTIQNVQAGPMNVTLTFLSPIEPSDWVKQSIPFSYLAVEFASTDGKEHDVQLYSDISAEWVSANKETVEWSSNQTDTVVYHSIVLEQPQPFTEAYQQASDGTAYYAMSLGSGPSAGWQTCQNTVCYETFYASGALNSKNSNDTYRGITTDLPVFAFSVDFGNVSATQSPVVWAVGYARDPSIEYSLEEEVTTLRPYYSTQYSNIEDVIEAFVSDYDNALSRAETLDSQVQQAAANVSSGSEYYNMLSLATRQAFGALDLTAPGSDGSIRFFMKDIGFSNRVNPVESLYAALPVYLYCNSSMVKSLLLPLLEQQNASSYTSNYAAKDIGEISNPQFVCVRPLLTAPSGTSYPSVSGPTAASNEGVEQSGNMLIMVLAHAVNAGDSSLLGSYYALLKTWADYLVTNALHPSNQASVDTRDVASNSTNLSLKGIIGIQAMSNISSMLGKDDDAQHYSSVASQYIGSWKALAMSSDSSHILPTYGDSSSDWSLSYNIYAHTLLDLHLLDDTIFSSITSYYQELLSNYAYGLPIDSDHDTLGSAVWTSFTAAALTDASTRQQMLSHLWKFASSNTTTYPFPSRYAVSNGSYLHGTSGPGCFVCAVGTE</sequence>
<dbReference type="PANTHER" id="PTHR31987:SF1">
    <property type="entry name" value="GLUTAMINASE A"/>
    <property type="match status" value="1"/>
</dbReference>
<evidence type="ECO:0000259" key="2">
    <source>
        <dbReference type="Pfam" id="PF16335"/>
    </source>
</evidence>
<dbReference type="InterPro" id="IPR032514">
    <property type="entry name" value="GtaA_central"/>
</dbReference>
<evidence type="ECO:0008006" key="6">
    <source>
        <dbReference type="Google" id="ProtNLM"/>
    </source>
</evidence>
<feature type="domain" description="Glutaminase A central" evidence="2">
    <location>
        <begin position="340"/>
        <end position="430"/>
    </location>
</feature>
<dbReference type="GO" id="GO:0005975">
    <property type="term" value="P:carbohydrate metabolic process"/>
    <property type="evidence" value="ECO:0007669"/>
    <property type="project" value="InterPro"/>
</dbReference>
<dbReference type="Gene3D" id="1.50.10.10">
    <property type="match status" value="1"/>
</dbReference>
<keyword evidence="5" id="KW-1185">Reference proteome</keyword>
<reference evidence="4 5" key="1">
    <citation type="journal article" date="2016" name="Mol. Biol. Evol.">
        <title>Comparative Genomics of Early-Diverging Mushroom-Forming Fungi Provides Insights into the Origins of Lignocellulose Decay Capabilities.</title>
        <authorList>
            <person name="Nagy L.G."/>
            <person name="Riley R."/>
            <person name="Tritt A."/>
            <person name="Adam C."/>
            <person name="Daum C."/>
            <person name="Floudas D."/>
            <person name="Sun H."/>
            <person name="Yadav J.S."/>
            <person name="Pangilinan J."/>
            <person name="Larsson K.H."/>
            <person name="Matsuura K."/>
            <person name="Barry K."/>
            <person name="Labutti K."/>
            <person name="Kuo R."/>
            <person name="Ohm R.A."/>
            <person name="Bhattacharya S.S."/>
            <person name="Shirouzu T."/>
            <person name="Yoshinaga Y."/>
            <person name="Martin F.M."/>
            <person name="Grigoriev I.V."/>
            <person name="Hibbett D.S."/>
        </authorList>
    </citation>
    <scope>NUCLEOTIDE SEQUENCE [LARGE SCALE GENOMIC DNA]</scope>
    <source>
        <strain evidence="4 5">L-15889</strain>
    </source>
</reference>
<name>A0A165PJC1_9APHY</name>
<dbReference type="Pfam" id="PF16335">
    <property type="entry name" value="GtaA_6_Hairpin"/>
    <property type="match status" value="2"/>
</dbReference>
<dbReference type="AlphaFoldDB" id="A0A165PJC1"/>
<feature type="signal peptide" evidence="1">
    <location>
        <begin position="1"/>
        <end position="18"/>
    </location>
</feature>
<dbReference type="OrthoDB" id="3918848at2759"/>
<accession>A0A165PJC1</accession>
<evidence type="ECO:0000256" key="1">
    <source>
        <dbReference type="SAM" id="SignalP"/>
    </source>
</evidence>
<protein>
    <recommendedName>
        <fullName evidence="6">DUF1793-domain-containing protein</fullName>
    </recommendedName>
</protein>
<evidence type="ECO:0000259" key="3">
    <source>
        <dbReference type="Pfam" id="PF17168"/>
    </source>
</evidence>
<dbReference type="InterPro" id="IPR012341">
    <property type="entry name" value="6hp_glycosidase-like_sf"/>
</dbReference>
<dbReference type="InterPro" id="IPR033433">
    <property type="entry name" value="GtaA_N"/>
</dbReference>